<dbReference type="EMBL" id="CAJNDS010001241">
    <property type="protein sequence ID" value="CAE7253247.1"/>
    <property type="molecule type" value="Genomic_DNA"/>
</dbReference>
<sequence>MASAVGLPAGVRVLCQSRPPDSEIGVSLQQSLSDSSARDVYDAPAKSGVIVTTAASCASAVDATPGTSPAYEPCVSQGQQCVSPILCCAEVESSPQRPISDSSQLDVAITPAKPGVVGKGESRCVPPILRGPEVGAGLQRSLLAPGDVSVPDEVIWPSQQDCMDPDSIEVCSSQSESDPEALTDQCDPPSALPSAVLPSPCDACADSDANQFVGKFGLCDPQPGGSTSCVVEGSSASGSSGWQAYPVVVEVFAGTARVTACLKGFGVQGAFGVDVDVSKACSKCIQLDLTTVEGRELLFTWLRSPRVIGVFMAPPCGTASQARKEGDGGPPPLRSAQWPDGLPGLSQVDEFRVQQANLCYQLVADVVRWCLKNQRIFAVENPLNSFFWRTSFWKSVSKLVQSFDHCAYGGQRQKQTAIAHNCAAFASLARFCPGPECAEQHLPWGRDPTAPNGFATSQETAYPSQLAAGIALAFIKGMVSRGWDGARVALNIDRDKLATAAERAIAGVQSKASRFPAPVSEHKMVVVLRSRRPLTCPCEPGKRLEQPFPLPAGVRATPFVACVPAKSQLLRSTPISVKVGDWLAGSKVEAEQLSFEQAWGVPHSEAEFVEAAVKAGHPSSFREALPDVLQKAVKLNETMDDADLAKMRTHWIRKWAKRAEQLAPEEEELKKTLHPSCRAILEPKRLLLYKEILTECNYPDPGAFDELLQGTQLTGEVPITGIFTPTFKPAKTTVDQVKREASSIRSGVLSKVRPTGELDAEVMKKTWEECKAGWLEGPIPLSELESSALVSRRFGVVQGSKVRVIDDFSLGGVNGTVQVAETPRPHATDKVAALCLALLAKCGRSTVLGRTFDLKSAYRQLAVSPESSWASYVACWDPAIQAPRIFRMRALPFGASRAVYAFLRVAMSLWFVAADQLAIPWTSFFDDFVTFGRGAGSTHLQRTVEAFFKLLGWGFAESGEQPFALSFHALGIKVDLSKFCEGSVLFSNTEKRISELRDTFQKILETGLLPQSFALKLRGRMQFADGQLFGRTGKACMRTITSFAYGDAGPVLTPAARNAIARFLKRLCADAPRVISILSERPWFVFTDASYDVSNRQWPCGLGGILFNQSGQAVELFSVCLTAEQIRLLGGDRSQQIIFEAELLALVVAARKWGPSLFAKPVMFYVDNNSTRDVAISASARTCIPSSLLEQLVHAEERLSFYPWYSRVPSPSNPADSPSRELLQILSWKGRTLKASDVSETLCDCFSLLEG</sequence>
<name>A0A812M0I2_9DINO</name>
<dbReference type="Proteomes" id="UP000604046">
    <property type="component" value="Unassembled WGS sequence"/>
</dbReference>
<comment type="caution">
    <text evidence="1">The sequence shown here is derived from an EMBL/GenBank/DDBJ whole genome shotgun (WGS) entry which is preliminary data.</text>
</comment>
<dbReference type="AlphaFoldDB" id="A0A812M0I2"/>
<evidence type="ECO:0000313" key="1">
    <source>
        <dbReference type="EMBL" id="CAE7253247.1"/>
    </source>
</evidence>
<protein>
    <recommendedName>
        <fullName evidence="3">Reverse transcriptase domain-containing protein</fullName>
    </recommendedName>
</protein>
<evidence type="ECO:0000313" key="2">
    <source>
        <dbReference type="Proteomes" id="UP000604046"/>
    </source>
</evidence>
<dbReference type="InterPro" id="IPR043502">
    <property type="entry name" value="DNA/RNA_pol_sf"/>
</dbReference>
<evidence type="ECO:0008006" key="3">
    <source>
        <dbReference type="Google" id="ProtNLM"/>
    </source>
</evidence>
<dbReference type="OrthoDB" id="480028at2759"/>
<reference evidence="1" key="1">
    <citation type="submission" date="2021-02" db="EMBL/GenBank/DDBJ databases">
        <authorList>
            <person name="Dougan E. K."/>
            <person name="Rhodes N."/>
            <person name="Thang M."/>
            <person name="Chan C."/>
        </authorList>
    </citation>
    <scope>NUCLEOTIDE SEQUENCE</scope>
</reference>
<dbReference type="SUPFAM" id="SSF56672">
    <property type="entry name" value="DNA/RNA polymerases"/>
    <property type="match status" value="1"/>
</dbReference>
<keyword evidence="2" id="KW-1185">Reference proteome</keyword>
<organism evidence="1 2">
    <name type="scientific">Symbiodinium natans</name>
    <dbReference type="NCBI Taxonomy" id="878477"/>
    <lineage>
        <taxon>Eukaryota</taxon>
        <taxon>Sar</taxon>
        <taxon>Alveolata</taxon>
        <taxon>Dinophyceae</taxon>
        <taxon>Suessiales</taxon>
        <taxon>Symbiodiniaceae</taxon>
        <taxon>Symbiodinium</taxon>
    </lineage>
</organism>
<gene>
    <name evidence="1" type="ORF">SNAT2548_LOCUS12721</name>
</gene>
<proteinExistence type="predicted"/>
<accession>A0A812M0I2</accession>